<dbReference type="Proteomes" id="UP000476030">
    <property type="component" value="Unassembled WGS sequence"/>
</dbReference>
<dbReference type="EMBL" id="WTUW01000009">
    <property type="protein sequence ID" value="MZR32361.1"/>
    <property type="molecule type" value="Genomic_DNA"/>
</dbReference>
<comment type="caution">
    <text evidence="2">The sequence shown here is derived from an EMBL/GenBank/DDBJ whole genome shotgun (WGS) entry which is preliminary data.</text>
</comment>
<accession>A0A6L8WBF2</accession>
<feature type="coiled-coil region" evidence="1">
    <location>
        <begin position="23"/>
        <end position="74"/>
    </location>
</feature>
<dbReference type="RefSeq" id="WP_214646507.1">
    <property type="nucleotide sequence ID" value="NZ_WTUW01000009.1"/>
</dbReference>
<gene>
    <name evidence="2" type="ORF">GQE98_17105</name>
</gene>
<protein>
    <recommendedName>
        <fullName evidence="4">VWFA domain-containing protein</fullName>
    </recommendedName>
</protein>
<evidence type="ECO:0008006" key="4">
    <source>
        <dbReference type="Google" id="ProtNLM"/>
    </source>
</evidence>
<evidence type="ECO:0000313" key="2">
    <source>
        <dbReference type="EMBL" id="MZR32361.1"/>
    </source>
</evidence>
<dbReference type="AlphaFoldDB" id="A0A6L8WBF2"/>
<sequence length="339" mass="37193">MSCGLGAAVLILILLKLQPDKSAVDVNALKKELEIRHEKAEELQVTLERDQLDLEQLKSKLASLSGKRDALTEAISDATSRMDEKVAEIKSVTESIVKKPPLQKADPVQSDLGGEEKYLLGLKVEGTRIAFLIDTSASMTDEKLVDIISRKVASDAEKKQGAKWRRTQRVVKWLANRIPKTSKAKFVGFNEKVFAIGPTRWFSGSDATAIESVFQGIETIVPEGATNLEAVLEDVNAQSEPPTNYYLVTDGLPTAGTSNFVSMNPFSQCNSLFGKSATISGDCRLKLFQHTIQKHGLHDKRPVNVILLPLEGDPKAAPAFWSWTFSTNGLMISPAESWP</sequence>
<dbReference type="SUPFAM" id="SSF53300">
    <property type="entry name" value="vWA-like"/>
    <property type="match status" value="1"/>
</dbReference>
<keyword evidence="1" id="KW-0175">Coiled coil</keyword>
<organism evidence="2 3">
    <name type="scientific">Sneathiella litorea</name>
    <dbReference type="NCBI Taxonomy" id="2606216"/>
    <lineage>
        <taxon>Bacteria</taxon>
        <taxon>Pseudomonadati</taxon>
        <taxon>Pseudomonadota</taxon>
        <taxon>Alphaproteobacteria</taxon>
        <taxon>Sneathiellales</taxon>
        <taxon>Sneathiellaceae</taxon>
        <taxon>Sneathiella</taxon>
    </lineage>
</organism>
<evidence type="ECO:0000256" key="1">
    <source>
        <dbReference type="SAM" id="Coils"/>
    </source>
</evidence>
<name>A0A6L8WBF2_9PROT</name>
<keyword evidence="3" id="KW-1185">Reference proteome</keyword>
<proteinExistence type="predicted"/>
<dbReference type="InterPro" id="IPR036465">
    <property type="entry name" value="vWFA_dom_sf"/>
</dbReference>
<dbReference type="Gene3D" id="3.40.50.410">
    <property type="entry name" value="von Willebrand factor, type A domain"/>
    <property type="match status" value="1"/>
</dbReference>
<evidence type="ECO:0000313" key="3">
    <source>
        <dbReference type="Proteomes" id="UP000476030"/>
    </source>
</evidence>
<reference evidence="2 3" key="1">
    <citation type="submission" date="2019-12" db="EMBL/GenBank/DDBJ databases">
        <title>Snethiella sp. nov. sp. isolated from sea sand.</title>
        <authorList>
            <person name="Kim J."/>
            <person name="Jeong S.E."/>
            <person name="Jung H.S."/>
            <person name="Jeon C.O."/>
        </authorList>
    </citation>
    <scope>NUCLEOTIDE SEQUENCE [LARGE SCALE GENOMIC DNA]</scope>
    <source>
        <strain evidence="2 3">DP05</strain>
    </source>
</reference>
<dbReference type="CDD" id="cd00198">
    <property type="entry name" value="vWFA"/>
    <property type="match status" value="1"/>
</dbReference>